<accession>A0A448X200</accession>
<evidence type="ECO:0000313" key="1">
    <source>
        <dbReference type="EMBL" id="VEL25864.1"/>
    </source>
</evidence>
<reference evidence="1" key="1">
    <citation type="submission" date="2018-11" db="EMBL/GenBank/DDBJ databases">
        <authorList>
            <consortium name="Pathogen Informatics"/>
        </authorList>
    </citation>
    <scope>NUCLEOTIDE SEQUENCE</scope>
</reference>
<dbReference type="EMBL" id="CAAALY010076701">
    <property type="protein sequence ID" value="VEL25864.1"/>
    <property type="molecule type" value="Genomic_DNA"/>
</dbReference>
<organism evidence="1 2">
    <name type="scientific">Protopolystoma xenopodis</name>
    <dbReference type="NCBI Taxonomy" id="117903"/>
    <lineage>
        <taxon>Eukaryota</taxon>
        <taxon>Metazoa</taxon>
        <taxon>Spiralia</taxon>
        <taxon>Lophotrochozoa</taxon>
        <taxon>Platyhelminthes</taxon>
        <taxon>Monogenea</taxon>
        <taxon>Polyopisthocotylea</taxon>
        <taxon>Polystomatidea</taxon>
        <taxon>Polystomatidae</taxon>
        <taxon>Protopolystoma</taxon>
    </lineage>
</organism>
<proteinExistence type="predicted"/>
<dbReference type="AlphaFoldDB" id="A0A448X200"/>
<evidence type="ECO:0000313" key="2">
    <source>
        <dbReference type="Proteomes" id="UP000784294"/>
    </source>
</evidence>
<gene>
    <name evidence="1" type="ORF">PXEA_LOCUS19304</name>
</gene>
<sequence>MSKAKLRTRLGWYRKPDICQHAATEIWSKKDIQTQTSRCRGRKGLINLWCEEYGIPNGSDARPGLYKPLLLAPFWHRFSRLNPLISLSACFQRQPLCSSFSGLHDAHLPVGQPTPQANFCLPSEGQSTFRVNSILALVSRFCHSLEVVTVIAGATFNLTLSSSQHRHGGIRLL</sequence>
<comment type="caution">
    <text evidence="1">The sequence shown here is derived from an EMBL/GenBank/DDBJ whole genome shotgun (WGS) entry which is preliminary data.</text>
</comment>
<dbReference type="Proteomes" id="UP000784294">
    <property type="component" value="Unassembled WGS sequence"/>
</dbReference>
<keyword evidence="2" id="KW-1185">Reference proteome</keyword>
<name>A0A448X200_9PLAT</name>
<protein>
    <submittedName>
        <fullName evidence="1">Uncharacterized protein</fullName>
    </submittedName>
</protein>